<accession>A0A0C9Y7J7</accession>
<feature type="chain" id="PRO_5002223163" evidence="3">
    <location>
        <begin position="22"/>
        <end position="182"/>
    </location>
</feature>
<evidence type="ECO:0000313" key="5">
    <source>
        <dbReference type="Proteomes" id="UP000054477"/>
    </source>
</evidence>
<evidence type="ECO:0000256" key="2">
    <source>
        <dbReference type="SAM" id="Phobius"/>
    </source>
</evidence>
<feature type="compositionally biased region" description="Polar residues" evidence="1">
    <location>
        <begin position="126"/>
        <end position="137"/>
    </location>
</feature>
<organism evidence="4 5">
    <name type="scientific">Laccaria amethystina LaAM-08-1</name>
    <dbReference type="NCBI Taxonomy" id="1095629"/>
    <lineage>
        <taxon>Eukaryota</taxon>
        <taxon>Fungi</taxon>
        <taxon>Dikarya</taxon>
        <taxon>Basidiomycota</taxon>
        <taxon>Agaricomycotina</taxon>
        <taxon>Agaricomycetes</taxon>
        <taxon>Agaricomycetidae</taxon>
        <taxon>Agaricales</taxon>
        <taxon>Agaricineae</taxon>
        <taxon>Hydnangiaceae</taxon>
        <taxon>Laccaria</taxon>
    </lineage>
</organism>
<keyword evidence="2" id="KW-1133">Transmembrane helix</keyword>
<sequence>MNNVCLQPALLLILLPFVAVALPFVTTEKSSANDADVVFMTLIKRDDPPPSHPPERMSGQVIKYIVVFSILFILLLGALYWLRKTKCMDRAPRQPTRIVVVPTAPPGSSRPNLFLFAPRGREDPSLRSSPPGSTQRTHSFEEHSQHSAHSMTNISRPPPAYHPTAAPASHGLPSNVSNGNGV</sequence>
<dbReference type="HOGENOM" id="CLU_1482210_0_0_1"/>
<protein>
    <submittedName>
        <fullName evidence="4">Uncharacterized protein</fullName>
    </submittedName>
</protein>
<dbReference type="AlphaFoldDB" id="A0A0C9Y7J7"/>
<reference evidence="4 5" key="1">
    <citation type="submission" date="2014-04" db="EMBL/GenBank/DDBJ databases">
        <authorList>
            <consortium name="DOE Joint Genome Institute"/>
            <person name="Kuo A."/>
            <person name="Kohler A."/>
            <person name="Nagy L.G."/>
            <person name="Floudas D."/>
            <person name="Copeland A."/>
            <person name="Barry K.W."/>
            <person name="Cichocki N."/>
            <person name="Veneault-Fourrey C."/>
            <person name="LaButti K."/>
            <person name="Lindquist E.A."/>
            <person name="Lipzen A."/>
            <person name="Lundell T."/>
            <person name="Morin E."/>
            <person name="Murat C."/>
            <person name="Sun H."/>
            <person name="Tunlid A."/>
            <person name="Henrissat B."/>
            <person name="Grigoriev I.V."/>
            <person name="Hibbett D.S."/>
            <person name="Martin F."/>
            <person name="Nordberg H.P."/>
            <person name="Cantor M.N."/>
            <person name="Hua S.X."/>
        </authorList>
    </citation>
    <scope>NUCLEOTIDE SEQUENCE [LARGE SCALE GENOMIC DNA]</scope>
    <source>
        <strain evidence="4 5">LaAM-08-1</strain>
    </source>
</reference>
<reference evidence="5" key="2">
    <citation type="submission" date="2015-01" db="EMBL/GenBank/DDBJ databases">
        <title>Evolutionary Origins and Diversification of the Mycorrhizal Mutualists.</title>
        <authorList>
            <consortium name="DOE Joint Genome Institute"/>
            <consortium name="Mycorrhizal Genomics Consortium"/>
            <person name="Kohler A."/>
            <person name="Kuo A."/>
            <person name="Nagy L.G."/>
            <person name="Floudas D."/>
            <person name="Copeland A."/>
            <person name="Barry K.W."/>
            <person name="Cichocki N."/>
            <person name="Veneault-Fourrey C."/>
            <person name="LaButti K."/>
            <person name="Lindquist E.A."/>
            <person name="Lipzen A."/>
            <person name="Lundell T."/>
            <person name="Morin E."/>
            <person name="Murat C."/>
            <person name="Riley R."/>
            <person name="Ohm R."/>
            <person name="Sun H."/>
            <person name="Tunlid A."/>
            <person name="Henrissat B."/>
            <person name="Grigoriev I.V."/>
            <person name="Hibbett D.S."/>
            <person name="Martin F."/>
        </authorList>
    </citation>
    <scope>NUCLEOTIDE SEQUENCE [LARGE SCALE GENOMIC DNA]</scope>
    <source>
        <strain evidence="5">LaAM-08-1</strain>
    </source>
</reference>
<keyword evidence="2" id="KW-0812">Transmembrane</keyword>
<gene>
    <name evidence="4" type="ORF">K443DRAFT_286797</name>
</gene>
<feature type="region of interest" description="Disordered" evidence="1">
    <location>
        <begin position="100"/>
        <end position="182"/>
    </location>
</feature>
<evidence type="ECO:0000256" key="3">
    <source>
        <dbReference type="SAM" id="SignalP"/>
    </source>
</evidence>
<name>A0A0C9Y7J7_9AGAR</name>
<keyword evidence="2" id="KW-0472">Membrane</keyword>
<evidence type="ECO:0000313" key="4">
    <source>
        <dbReference type="EMBL" id="KIK06202.1"/>
    </source>
</evidence>
<feature type="compositionally biased region" description="Polar residues" evidence="1">
    <location>
        <begin position="172"/>
        <end position="182"/>
    </location>
</feature>
<proteinExistence type="predicted"/>
<keyword evidence="3" id="KW-0732">Signal</keyword>
<feature type="transmembrane region" description="Helical" evidence="2">
    <location>
        <begin position="61"/>
        <end position="82"/>
    </location>
</feature>
<keyword evidence="5" id="KW-1185">Reference proteome</keyword>
<dbReference type="Proteomes" id="UP000054477">
    <property type="component" value="Unassembled WGS sequence"/>
</dbReference>
<feature type="signal peptide" evidence="3">
    <location>
        <begin position="1"/>
        <end position="21"/>
    </location>
</feature>
<dbReference type="EMBL" id="KN838554">
    <property type="protein sequence ID" value="KIK06202.1"/>
    <property type="molecule type" value="Genomic_DNA"/>
</dbReference>
<evidence type="ECO:0000256" key="1">
    <source>
        <dbReference type="SAM" id="MobiDB-lite"/>
    </source>
</evidence>